<dbReference type="InterPro" id="IPR002048">
    <property type="entry name" value="EF_hand_dom"/>
</dbReference>
<keyword evidence="2" id="KW-0677">Repeat</keyword>
<evidence type="ECO:0000313" key="10">
    <source>
        <dbReference type="Proteomes" id="UP000322899"/>
    </source>
</evidence>
<dbReference type="Proteomes" id="UP000322899">
    <property type="component" value="Unassembled WGS sequence"/>
</dbReference>
<protein>
    <recommendedName>
        <fullName evidence="5">EF-hand domain-containing protein</fullName>
    </recommendedName>
</protein>
<feature type="compositionally biased region" description="Low complexity" evidence="4">
    <location>
        <begin position="1"/>
        <end position="10"/>
    </location>
</feature>
<dbReference type="EMBL" id="VLTM01000004">
    <property type="protein sequence ID" value="KAA0167819.1"/>
    <property type="molecule type" value="Genomic_DNA"/>
</dbReference>
<dbReference type="PANTHER" id="PTHR23048">
    <property type="entry name" value="MYOSIN LIGHT CHAIN 1, 3"/>
    <property type="match status" value="1"/>
</dbReference>
<dbReference type="EMBL" id="VLTL01000005">
    <property type="protein sequence ID" value="KAA0171638.1"/>
    <property type="molecule type" value="Genomic_DNA"/>
</dbReference>
<dbReference type="InterPro" id="IPR050230">
    <property type="entry name" value="CALM/Myosin/TropC-like"/>
</dbReference>
<dbReference type="OMA" id="EFFMIMK"/>
<dbReference type="EMBL" id="VLTN01000021">
    <property type="protein sequence ID" value="KAA0152375.1"/>
    <property type="molecule type" value="Genomic_DNA"/>
</dbReference>
<evidence type="ECO:0000313" key="7">
    <source>
        <dbReference type="EMBL" id="KAA0167819.1"/>
    </source>
</evidence>
<dbReference type="SMART" id="SM00054">
    <property type="entry name" value="EFh"/>
    <property type="match status" value="4"/>
</dbReference>
<keyword evidence="3" id="KW-0106">Calcium</keyword>
<sequence length="175" mass="20047">MAASLAAARGTLGGLGPGRRRRPVRPELSEDQRAEIKEAFDLFDTDRSGAIDYHELKVCMRALGFDVTKEEVQRLMSEHDVEGKGEIGYSAFEEIMRDKFADRDPEEEIRKAFRLFDEEGKGTISVRNLRRICRELGEGLSDDELRAMIDEFDRDDDGEINEEEFFAIMRSTSLY</sequence>
<dbReference type="EMBL" id="VLTO01000006">
    <property type="protein sequence ID" value="KAA0176831.1"/>
    <property type="molecule type" value="Genomic_DNA"/>
</dbReference>
<keyword evidence="1" id="KW-0479">Metal-binding</keyword>
<dbReference type="Pfam" id="PF13499">
    <property type="entry name" value="EF-hand_7"/>
    <property type="match status" value="2"/>
</dbReference>
<dbReference type="InterPro" id="IPR011992">
    <property type="entry name" value="EF-hand-dom_pair"/>
</dbReference>
<evidence type="ECO:0000313" key="9">
    <source>
        <dbReference type="EMBL" id="KAA0176831.1"/>
    </source>
</evidence>
<evidence type="ECO:0000313" key="13">
    <source>
        <dbReference type="Proteomes" id="UP000325113"/>
    </source>
</evidence>
<evidence type="ECO:0000313" key="8">
    <source>
        <dbReference type="EMBL" id="KAA0171638.1"/>
    </source>
</evidence>
<dbReference type="Proteomes" id="UP000325113">
    <property type="component" value="Unassembled WGS sequence"/>
</dbReference>
<dbReference type="Proteomes" id="UP000324907">
    <property type="component" value="Unassembled WGS sequence"/>
</dbReference>
<feature type="domain" description="EF-hand" evidence="5">
    <location>
        <begin position="104"/>
        <end position="139"/>
    </location>
</feature>
<feature type="domain" description="EF-hand" evidence="5">
    <location>
        <begin position="140"/>
        <end position="175"/>
    </location>
</feature>
<evidence type="ECO:0000256" key="1">
    <source>
        <dbReference type="ARBA" id="ARBA00022723"/>
    </source>
</evidence>
<dbReference type="OrthoDB" id="26525at2759"/>
<dbReference type="PROSITE" id="PS00018">
    <property type="entry name" value="EF_HAND_1"/>
    <property type="match status" value="2"/>
</dbReference>
<dbReference type="PROSITE" id="PS50222">
    <property type="entry name" value="EF_HAND_2"/>
    <property type="match status" value="4"/>
</dbReference>
<dbReference type="PANTHER" id="PTHR23048:SF48">
    <property type="entry name" value="CENTRIN 3"/>
    <property type="match status" value="1"/>
</dbReference>
<evidence type="ECO:0000256" key="3">
    <source>
        <dbReference type="ARBA" id="ARBA00022837"/>
    </source>
</evidence>
<dbReference type="CDD" id="cd00051">
    <property type="entry name" value="EFh"/>
    <property type="match status" value="2"/>
</dbReference>
<organism evidence="7 13">
    <name type="scientific">Cafeteria roenbergensis</name>
    <name type="common">Marine flagellate</name>
    <dbReference type="NCBI Taxonomy" id="33653"/>
    <lineage>
        <taxon>Eukaryota</taxon>
        <taxon>Sar</taxon>
        <taxon>Stramenopiles</taxon>
        <taxon>Bigyra</taxon>
        <taxon>Opalozoa</taxon>
        <taxon>Bicosoecida</taxon>
        <taxon>Cafeteriaceae</taxon>
        <taxon>Cafeteria</taxon>
    </lineage>
</organism>
<dbReference type="FunFam" id="1.10.238.10:FF:000001">
    <property type="entry name" value="Calmodulin 1"/>
    <property type="match status" value="1"/>
</dbReference>
<dbReference type="SUPFAM" id="SSF47473">
    <property type="entry name" value="EF-hand"/>
    <property type="match status" value="1"/>
</dbReference>
<dbReference type="AlphaFoldDB" id="A0A5A8DRL9"/>
<feature type="region of interest" description="Disordered" evidence="4">
    <location>
        <begin position="1"/>
        <end position="30"/>
    </location>
</feature>
<comment type="caution">
    <text evidence="7">The sequence shown here is derived from an EMBL/GenBank/DDBJ whole genome shotgun (WGS) entry which is preliminary data.</text>
</comment>
<keyword evidence="11" id="KW-1185">Reference proteome</keyword>
<accession>A0A5A8DRL9</accession>
<evidence type="ECO:0000313" key="11">
    <source>
        <dbReference type="Proteomes" id="UP000323011"/>
    </source>
</evidence>
<dbReference type="GO" id="GO:0016460">
    <property type="term" value="C:myosin II complex"/>
    <property type="evidence" value="ECO:0007669"/>
    <property type="project" value="TreeGrafter"/>
</dbReference>
<name>A0A5A8DRL9_CAFRO</name>
<evidence type="ECO:0000256" key="4">
    <source>
        <dbReference type="SAM" id="MobiDB-lite"/>
    </source>
</evidence>
<gene>
    <name evidence="9" type="ORF">FNF27_01653</name>
    <name evidence="8" type="ORF">FNF28_00571</name>
    <name evidence="6" type="ORF">FNF29_03941</name>
    <name evidence="7" type="ORF">FNF31_00754</name>
</gene>
<evidence type="ECO:0000313" key="6">
    <source>
        <dbReference type="EMBL" id="KAA0152375.1"/>
    </source>
</evidence>
<proteinExistence type="predicted"/>
<dbReference type="InterPro" id="IPR018247">
    <property type="entry name" value="EF_Hand_1_Ca_BS"/>
</dbReference>
<evidence type="ECO:0000313" key="12">
    <source>
        <dbReference type="Proteomes" id="UP000324907"/>
    </source>
</evidence>
<dbReference type="Gene3D" id="1.10.238.10">
    <property type="entry name" value="EF-hand"/>
    <property type="match status" value="2"/>
</dbReference>
<feature type="domain" description="EF-hand" evidence="5">
    <location>
        <begin position="67"/>
        <end position="102"/>
    </location>
</feature>
<evidence type="ECO:0000259" key="5">
    <source>
        <dbReference type="PROSITE" id="PS50222"/>
    </source>
</evidence>
<evidence type="ECO:0000256" key="2">
    <source>
        <dbReference type="ARBA" id="ARBA00022737"/>
    </source>
</evidence>
<feature type="domain" description="EF-hand" evidence="5">
    <location>
        <begin position="31"/>
        <end position="66"/>
    </location>
</feature>
<dbReference type="GO" id="GO:0005509">
    <property type="term" value="F:calcium ion binding"/>
    <property type="evidence" value="ECO:0007669"/>
    <property type="project" value="InterPro"/>
</dbReference>
<reference evidence="10 11" key="1">
    <citation type="submission" date="2019-07" db="EMBL/GenBank/DDBJ databases">
        <title>Genomes of Cafeteria roenbergensis.</title>
        <authorList>
            <person name="Fischer M.G."/>
            <person name="Hackl T."/>
            <person name="Roman M."/>
        </authorList>
    </citation>
    <scope>NUCLEOTIDE SEQUENCE [LARGE SCALE GENOMIC DNA]</scope>
    <source>
        <strain evidence="6 11">BVI</strain>
        <strain evidence="7 13">Cflag</strain>
        <strain evidence="9 10">E4-10P</strain>
        <strain evidence="8 12">RCC970-E3</strain>
    </source>
</reference>
<dbReference type="Proteomes" id="UP000323011">
    <property type="component" value="Unassembled WGS sequence"/>
</dbReference>